<gene>
    <name evidence="1" type="ORF">BDY19DRAFT_925653</name>
</gene>
<dbReference type="EMBL" id="MU274903">
    <property type="protein sequence ID" value="KAI0092696.1"/>
    <property type="molecule type" value="Genomic_DNA"/>
</dbReference>
<evidence type="ECO:0000313" key="2">
    <source>
        <dbReference type="Proteomes" id="UP001055072"/>
    </source>
</evidence>
<proteinExistence type="predicted"/>
<protein>
    <submittedName>
        <fullName evidence="1">Ribosome biogenesis regulatory protein-domain-containing protein</fullName>
    </submittedName>
</protein>
<dbReference type="Proteomes" id="UP001055072">
    <property type="component" value="Unassembled WGS sequence"/>
</dbReference>
<comment type="caution">
    <text evidence="1">The sequence shown here is derived from an EMBL/GenBank/DDBJ whole genome shotgun (WGS) entry which is preliminary data.</text>
</comment>
<keyword evidence="2" id="KW-1185">Reference proteome</keyword>
<evidence type="ECO:0000313" key="1">
    <source>
        <dbReference type="EMBL" id="KAI0092696.1"/>
    </source>
</evidence>
<organism evidence="1 2">
    <name type="scientific">Irpex rosettiformis</name>
    <dbReference type="NCBI Taxonomy" id="378272"/>
    <lineage>
        <taxon>Eukaryota</taxon>
        <taxon>Fungi</taxon>
        <taxon>Dikarya</taxon>
        <taxon>Basidiomycota</taxon>
        <taxon>Agaricomycotina</taxon>
        <taxon>Agaricomycetes</taxon>
        <taxon>Polyporales</taxon>
        <taxon>Irpicaceae</taxon>
        <taxon>Irpex</taxon>
    </lineage>
</organism>
<accession>A0ACB8UEW7</accession>
<reference evidence="1" key="1">
    <citation type="journal article" date="2021" name="Environ. Microbiol.">
        <title>Gene family expansions and transcriptome signatures uncover fungal adaptations to wood decay.</title>
        <authorList>
            <person name="Hage H."/>
            <person name="Miyauchi S."/>
            <person name="Viragh M."/>
            <person name="Drula E."/>
            <person name="Min B."/>
            <person name="Chaduli D."/>
            <person name="Navarro D."/>
            <person name="Favel A."/>
            <person name="Norest M."/>
            <person name="Lesage-Meessen L."/>
            <person name="Balint B."/>
            <person name="Merenyi Z."/>
            <person name="de Eugenio L."/>
            <person name="Morin E."/>
            <person name="Martinez A.T."/>
            <person name="Baldrian P."/>
            <person name="Stursova M."/>
            <person name="Martinez M.J."/>
            <person name="Novotny C."/>
            <person name="Magnuson J.K."/>
            <person name="Spatafora J.W."/>
            <person name="Maurice S."/>
            <person name="Pangilinan J."/>
            <person name="Andreopoulos W."/>
            <person name="LaButti K."/>
            <person name="Hundley H."/>
            <person name="Na H."/>
            <person name="Kuo A."/>
            <person name="Barry K."/>
            <person name="Lipzen A."/>
            <person name="Henrissat B."/>
            <person name="Riley R."/>
            <person name="Ahrendt S."/>
            <person name="Nagy L.G."/>
            <person name="Grigoriev I.V."/>
            <person name="Martin F."/>
            <person name="Rosso M.N."/>
        </authorList>
    </citation>
    <scope>NUCLEOTIDE SEQUENCE</scope>
    <source>
        <strain evidence="1">CBS 384.51</strain>
    </source>
</reference>
<sequence length="317" mass="34868">MDVSDILAAHEAKQKAIVVEKDIPLEVDAGFLTVTDLNPIDVESYNEDLEDYLLNTARDGVQTLIASLFQLPVTPSEDGPVAKLPAPTTLLPRAKPLPKPKPLTKWEQFAKTKGISHSKKDKKVWDEEKQDWVDRWGWKGANKATEVQWLTEVPKNADVDFDPSAQARKARKERMAKNEKQYQQNLARAQQAAGSASSSTPNATSNVQRKRELDKTLATTRISTASMGKFDKKLDGEKKLRGVKRKFEPAEVSSSTEKSHNLAILSKLDREPSAKKAKSGGDDVLNVRKAVRFASKGKGSAALARQSGGGKGKKGKR</sequence>
<name>A0ACB8UEW7_9APHY</name>